<keyword evidence="2" id="KW-1185">Reference proteome</keyword>
<dbReference type="RefSeq" id="WP_367617845.1">
    <property type="nucleotide sequence ID" value="NZ_JAFBCV010000019.1"/>
</dbReference>
<sequence length="65" mass="7592">MDKRNAIMADESRKEDTMIFACEEHIELALDVAVDEWETAPIVEKYKEEKNCSYCEQTAIYTLTK</sequence>
<proteinExistence type="predicted"/>
<accession>A0ABS2SZK8</accession>
<protein>
    <submittedName>
        <fullName evidence="1">CxxH/CxxC protein (TIGR04129 family)</fullName>
    </submittedName>
</protein>
<organism evidence="1 2">
    <name type="scientific">Shouchella xiaoxiensis</name>
    <dbReference type="NCBI Taxonomy" id="766895"/>
    <lineage>
        <taxon>Bacteria</taxon>
        <taxon>Bacillati</taxon>
        <taxon>Bacillota</taxon>
        <taxon>Bacilli</taxon>
        <taxon>Bacillales</taxon>
        <taxon>Bacillaceae</taxon>
        <taxon>Shouchella</taxon>
    </lineage>
</organism>
<evidence type="ECO:0000313" key="1">
    <source>
        <dbReference type="EMBL" id="MBM7840953.1"/>
    </source>
</evidence>
<dbReference type="NCBIfam" id="TIGR04129">
    <property type="entry name" value="CxxH_BA5709"/>
    <property type="match status" value="1"/>
</dbReference>
<comment type="caution">
    <text evidence="1">The sequence shown here is derived from an EMBL/GenBank/DDBJ whole genome shotgun (WGS) entry which is preliminary data.</text>
</comment>
<dbReference type="Proteomes" id="UP001179280">
    <property type="component" value="Unassembled WGS sequence"/>
</dbReference>
<name>A0ABS2SZK8_9BACI</name>
<dbReference type="InterPro" id="IPR025626">
    <property type="entry name" value="YyzF"/>
</dbReference>
<gene>
    <name evidence="1" type="ORF">JOC54_004247</name>
</gene>
<reference evidence="1" key="1">
    <citation type="submission" date="2021-01" db="EMBL/GenBank/DDBJ databases">
        <title>Genomic Encyclopedia of Type Strains, Phase IV (KMG-IV): sequencing the most valuable type-strain genomes for metagenomic binning, comparative biology and taxonomic classification.</title>
        <authorList>
            <person name="Goeker M."/>
        </authorList>
    </citation>
    <scope>NUCLEOTIDE SEQUENCE</scope>
    <source>
        <strain evidence="1">DSM 21943</strain>
    </source>
</reference>
<dbReference type="EMBL" id="JAFBCV010000019">
    <property type="protein sequence ID" value="MBM7840953.1"/>
    <property type="molecule type" value="Genomic_DNA"/>
</dbReference>
<dbReference type="Pfam" id="PF14116">
    <property type="entry name" value="YyzF"/>
    <property type="match status" value="1"/>
</dbReference>
<evidence type="ECO:0000313" key="2">
    <source>
        <dbReference type="Proteomes" id="UP001179280"/>
    </source>
</evidence>